<feature type="domain" description="DUF4340" evidence="1">
    <location>
        <begin position="123"/>
        <end position="226"/>
    </location>
</feature>
<name>A0A6N8HZK0_9FIRM</name>
<feature type="domain" description="DUF4340" evidence="1">
    <location>
        <begin position="245"/>
        <end position="417"/>
    </location>
</feature>
<dbReference type="EMBL" id="VWXL01000052">
    <property type="protein sequence ID" value="MVB10907.1"/>
    <property type="molecule type" value="Genomic_DNA"/>
</dbReference>
<dbReference type="AlphaFoldDB" id="A0A6N8HZK0"/>
<proteinExistence type="predicted"/>
<dbReference type="Proteomes" id="UP000469440">
    <property type="component" value="Unassembled WGS sequence"/>
</dbReference>
<evidence type="ECO:0000259" key="1">
    <source>
        <dbReference type="Pfam" id="PF14238"/>
    </source>
</evidence>
<organism evidence="2 3">
    <name type="scientific">Caproicibacter fermentans</name>
    <dbReference type="NCBI Taxonomy" id="2576756"/>
    <lineage>
        <taxon>Bacteria</taxon>
        <taxon>Bacillati</taxon>
        <taxon>Bacillota</taxon>
        <taxon>Clostridia</taxon>
        <taxon>Eubacteriales</taxon>
        <taxon>Acutalibacteraceae</taxon>
        <taxon>Caproicibacter</taxon>
    </lineage>
</organism>
<dbReference type="InterPro" id="IPR025641">
    <property type="entry name" value="DUF4340"/>
</dbReference>
<sequence length="493" mass="52064">MRSNIRNLIIVAVCIAVLGGALLTLKLTGNDQAASSSVSSTASIELVSKKSEDVVSMNVVNQKGSYTLVPVKTPAASSKASSGSSSAASGGTEPTYTVKELGGCPINTSSTESVVKNGFSLVASKNLGTVSNLEEYGLKNPQATVKVQFRDGSSYDYKIGRASATDSASYYMCGLDSDHVYIVSVDQGLLESPTYFVSTNILAVNNTAASSASGASENNFTKITLSGSNYPKPITFSVYQTGLKISSPANYTADSSKLDSLKTDLATLTADSVEAVNPDADALKKYGFDSPTAVAKYTVNGADYTLTAGAKDGADYYVMLGGVNVVYKVASTSIQSWALGNLFDLRDKQLVGANIESVKSITVDAGSGENVLNVTRTKDEKQSTEDKAYYNYKVTGNGGKALDYDTNFRNFFVKLVNINILENAEEKPSGQPVLTVKFQYYDGAAADTFEFYKSGDRRYTAVVNGQVFGIVTQDDMDSVTAGISALESGKSVS</sequence>
<dbReference type="RefSeq" id="WP_156990310.1">
    <property type="nucleotide sequence ID" value="NZ_VWXL01000052.1"/>
</dbReference>
<gene>
    <name evidence="2" type="ORF">CAFE_16080</name>
</gene>
<comment type="caution">
    <text evidence="2">The sequence shown here is derived from an EMBL/GenBank/DDBJ whole genome shotgun (WGS) entry which is preliminary data.</text>
</comment>
<dbReference type="Pfam" id="PF14238">
    <property type="entry name" value="DUF4340"/>
    <property type="match status" value="2"/>
</dbReference>
<protein>
    <recommendedName>
        <fullName evidence="1">DUF4340 domain-containing protein</fullName>
    </recommendedName>
</protein>
<evidence type="ECO:0000313" key="3">
    <source>
        <dbReference type="Proteomes" id="UP000469440"/>
    </source>
</evidence>
<evidence type="ECO:0000313" key="2">
    <source>
        <dbReference type="EMBL" id="MVB10907.1"/>
    </source>
</evidence>
<keyword evidence="3" id="KW-1185">Reference proteome</keyword>
<dbReference type="OrthoDB" id="1841462at2"/>
<reference evidence="2 3" key="1">
    <citation type="submission" date="2019-09" db="EMBL/GenBank/DDBJ databases">
        <title>Genome sequence of Clostridium sp. EA1.</title>
        <authorList>
            <person name="Poehlein A."/>
            <person name="Bengelsdorf F.R."/>
            <person name="Daniel R."/>
        </authorList>
    </citation>
    <scope>NUCLEOTIDE SEQUENCE [LARGE SCALE GENOMIC DNA]</scope>
    <source>
        <strain evidence="2 3">EA1</strain>
    </source>
</reference>
<accession>A0A6N8HZK0</accession>